<feature type="region of interest" description="Disordered" evidence="3">
    <location>
        <begin position="260"/>
        <end position="327"/>
    </location>
</feature>
<dbReference type="VEuPathDB" id="CryptoDB:cand_029210"/>
<dbReference type="SUPFAM" id="SSF47370">
    <property type="entry name" value="Bromodomain"/>
    <property type="match status" value="1"/>
</dbReference>
<accession>A0A1J4MSG1</accession>
<dbReference type="GeneID" id="92367105"/>
<dbReference type="InterPro" id="IPR001487">
    <property type="entry name" value="Bromodomain"/>
</dbReference>
<dbReference type="RefSeq" id="XP_067067683.1">
    <property type="nucleotide sequence ID" value="XM_067213148.1"/>
</dbReference>
<evidence type="ECO:0000313" key="6">
    <source>
        <dbReference type="Proteomes" id="UP000186804"/>
    </source>
</evidence>
<protein>
    <submittedName>
        <fullName evidence="5">Bromodomain-containing protein</fullName>
    </submittedName>
</protein>
<evidence type="ECO:0000313" key="5">
    <source>
        <dbReference type="EMBL" id="OII75837.1"/>
    </source>
</evidence>
<dbReference type="Proteomes" id="UP000186804">
    <property type="component" value="Unassembled WGS sequence"/>
</dbReference>
<feature type="region of interest" description="Disordered" evidence="3">
    <location>
        <begin position="801"/>
        <end position="824"/>
    </location>
</feature>
<feature type="region of interest" description="Disordered" evidence="3">
    <location>
        <begin position="1"/>
        <end position="52"/>
    </location>
</feature>
<feature type="region of interest" description="Disordered" evidence="3">
    <location>
        <begin position="875"/>
        <end position="902"/>
    </location>
</feature>
<dbReference type="AlphaFoldDB" id="A0A1J4MSG1"/>
<name>A0A1J4MSG1_9CRYT</name>
<dbReference type="CDD" id="cd04369">
    <property type="entry name" value="Bromodomain"/>
    <property type="match status" value="1"/>
</dbReference>
<evidence type="ECO:0000259" key="4">
    <source>
        <dbReference type="PROSITE" id="PS50014"/>
    </source>
</evidence>
<feature type="domain" description="Bromo" evidence="4">
    <location>
        <begin position="152"/>
        <end position="222"/>
    </location>
</feature>
<dbReference type="Pfam" id="PF00439">
    <property type="entry name" value="Bromodomain"/>
    <property type="match status" value="1"/>
</dbReference>
<feature type="compositionally biased region" description="Polar residues" evidence="3">
    <location>
        <begin position="801"/>
        <end position="818"/>
    </location>
</feature>
<feature type="compositionally biased region" description="Polar residues" evidence="3">
    <location>
        <begin position="40"/>
        <end position="52"/>
    </location>
</feature>
<reference evidence="5 6" key="1">
    <citation type="submission" date="2016-10" db="EMBL/GenBank/DDBJ databases">
        <title>Reductive evolution of mitochondrial metabolism and differential evolution of invasion-related proteins in Cryptosporidium.</title>
        <authorList>
            <person name="Liu S."/>
            <person name="Roellig D.M."/>
            <person name="Guo Y."/>
            <person name="Li N."/>
            <person name="Frace M.A."/>
            <person name="Tang K."/>
            <person name="Zhang L."/>
            <person name="Feng Y."/>
            <person name="Xiao L."/>
        </authorList>
    </citation>
    <scope>NUCLEOTIDE SEQUENCE [LARGE SCALE GENOMIC DNA]</scope>
    <source>
        <strain evidence="5">30847</strain>
    </source>
</reference>
<sequence>MTENITEEDANTREKEVQKEKDLIYDKELQDETIEDKQGTGLTDNTTKQSENINSIDNSATIAAVAAPEIKIPRGRGRPPRNLNRGDVGLSGLVGITSIWADDDKPKGKRGRPRIRPLEIEESVEVKQNKPLKVKRPKRPNEILLEIVRRLYKRDRQQIFAEPVNVELVPDYYQVIKNPMDFSTMRNKVVQEEYKDFESFESDIRLIITNCYTYNRIGTVVYRMGLILEETWDKSKEASRNKYLQSFKNIEEYEEKKRLGEIESDSEAEPQPIWTPTPTSPPAQESPNPSNHRSMVTRRMETRLSSSHSPWSLRNSDRDSSNISDINKRSTNHNIYIQGGGNSSICNNKEVPTVSASSPTLPSQSKGPTLADICRADATGIKENLERLRADKVDPFSMLLKQLVTQPCIKTPTVDDWYIFDKQLPFIKYRESVSRFIGKESIQLLKSIMDIDTALMEIDPYPAFMKYPLNDIRLLGIDTDDFVQFNSSLSVDGSFLLGVGENHIKLALTLQDEYPDIINLSPLRELVTKYTQHPLLLQSNMSKYQKYTQSNNSNSNIYQSCSSSIINSNTIASNSLNRFPQNYLVNNKSITQNNPTISTKLENSELPQTYSSISKTDSYNISELTNCEGTVASRTTICDNHGESNQCSIENISNLQYQNIQTLPSYHSSSIRQAYDNNFYDNIPNKIAKVDHITGASFSYSGYDRTNHGPNVTAGNSHQSHSDITTLPTKSISSSNMAYHNTMHDSYCISKSRLPRESTPHIANNRSHNILYQQHGYNIADSTNPGNKQNDLMQSKGILPTQGSTNYSATNQLGLSNRSEYRDGNSDITMYPYNRYSPNAKEFLNSDIPAYYNSELQFPRSSYIYLDNNSLVPHRQSSDVQVQQQSGHQCNTQRTQQTNSKLQSHQYIHYDNPSYPNIQLPPNQLSQLLYLPGGQNYNMQPKGGH</sequence>
<dbReference type="Gene3D" id="1.20.920.10">
    <property type="entry name" value="Bromodomain-like"/>
    <property type="match status" value="1"/>
</dbReference>
<dbReference type="InterPro" id="IPR036427">
    <property type="entry name" value="Bromodomain-like_sf"/>
</dbReference>
<feature type="compositionally biased region" description="Polar residues" evidence="3">
    <location>
        <begin position="354"/>
        <end position="367"/>
    </location>
</feature>
<organism evidence="5 6">
    <name type="scientific">Cryptosporidium andersoni</name>
    <dbReference type="NCBI Taxonomy" id="117008"/>
    <lineage>
        <taxon>Eukaryota</taxon>
        <taxon>Sar</taxon>
        <taxon>Alveolata</taxon>
        <taxon>Apicomplexa</taxon>
        <taxon>Conoidasida</taxon>
        <taxon>Coccidia</taxon>
        <taxon>Eucoccidiorida</taxon>
        <taxon>Eimeriorina</taxon>
        <taxon>Cryptosporidiidae</taxon>
        <taxon>Cryptosporidium</taxon>
    </lineage>
</organism>
<feature type="compositionally biased region" description="Polar residues" evidence="3">
    <location>
        <begin position="282"/>
        <end position="294"/>
    </location>
</feature>
<keyword evidence="6" id="KW-1185">Reference proteome</keyword>
<dbReference type="OrthoDB" id="422637at2759"/>
<evidence type="ECO:0000256" key="2">
    <source>
        <dbReference type="PROSITE-ProRule" id="PRU00035"/>
    </source>
</evidence>
<keyword evidence="1 2" id="KW-0103">Bromodomain</keyword>
<feature type="region of interest" description="Disordered" evidence="3">
    <location>
        <begin position="348"/>
        <end position="369"/>
    </location>
</feature>
<dbReference type="PRINTS" id="PR00503">
    <property type="entry name" value="BROMODOMAIN"/>
</dbReference>
<dbReference type="PROSITE" id="PS50014">
    <property type="entry name" value="BROMODOMAIN_2"/>
    <property type="match status" value="1"/>
</dbReference>
<feature type="compositionally biased region" description="Basic and acidic residues" evidence="3">
    <location>
        <begin position="10"/>
        <end position="38"/>
    </location>
</feature>
<gene>
    <name evidence="5" type="ORF">cand_029210</name>
</gene>
<dbReference type="PANTHER" id="PTHR22881:SF27">
    <property type="entry name" value="BROMODOMAIN CONTAINING 7_9"/>
    <property type="match status" value="1"/>
</dbReference>
<feature type="compositionally biased region" description="Polar residues" evidence="3">
    <location>
        <begin position="887"/>
        <end position="902"/>
    </location>
</feature>
<dbReference type="EMBL" id="LRBS01000080">
    <property type="protein sequence ID" value="OII75837.1"/>
    <property type="molecule type" value="Genomic_DNA"/>
</dbReference>
<evidence type="ECO:0000256" key="3">
    <source>
        <dbReference type="SAM" id="MobiDB-lite"/>
    </source>
</evidence>
<dbReference type="SMART" id="SM00297">
    <property type="entry name" value="BROMO"/>
    <property type="match status" value="1"/>
</dbReference>
<comment type="caution">
    <text evidence="5">The sequence shown here is derived from an EMBL/GenBank/DDBJ whole genome shotgun (WGS) entry which is preliminary data.</text>
</comment>
<dbReference type="InterPro" id="IPR051831">
    <property type="entry name" value="Bromodomain_contain_prot"/>
</dbReference>
<feature type="compositionally biased region" description="Polar residues" evidence="3">
    <location>
        <begin position="303"/>
        <end position="313"/>
    </location>
</feature>
<evidence type="ECO:0000256" key="1">
    <source>
        <dbReference type="ARBA" id="ARBA00023117"/>
    </source>
</evidence>
<proteinExistence type="predicted"/>
<dbReference type="PANTHER" id="PTHR22881">
    <property type="entry name" value="BROMODOMAIN CONTAINING PROTEIN"/>
    <property type="match status" value="1"/>
</dbReference>